<dbReference type="STRING" id="86049.A0A1C1CYL6"/>
<evidence type="ECO:0000313" key="6">
    <source>
        <dbReference type="Proteomes" id="UP000094526"/>
    </source>
</evidence>
<comment type="caution">
    <text evidence="5">The sequence shown here is derived from an EMBL/GenBank/DDBJ whole genome shotgun (WGS) entry which is preliminary data.</text>
</comment>
<dbReference type="VEuPathDB" id="FungiDB:CLCR_10862"/>
<dbReference type="SUPFAM" id="SSF68923">
    <property type="entry name" value="PEP carboxykinase N-terminal domain"/>
    <property type="match status" value="1"/>
</dbReference>
<dbReference type="PANTHER" id="PTHR30031:SF0">
    <property type="entry name" value="PHOSPHOENOLPYRUVATE CARBOXYKINASE (ATP)"/>
    <property type="match status" value="1"/>
</dbReference>
<organism evidence="5 6">
    <name type="scientific">Cladophialophora carrionii</name>
    <dbReference type="NCBI Taxonomy" id="86049"/>
    <lineage>
        <taxon>Eukaryota</taxon>
        <taxon>Fungi</taxon>
        <taxon>Dikarya</taxon>
        <taxon>Ascomycota</taxon>
        <taxon>Pezizomycotina</taxon>
        <taxon>Eurotiomycetes</taxon>
        <taxon>Chaetothyriomycetidae</taxon>
        <taxon>Chaetothyriales</taxon>
        <taxon>Herpotrichiellaceae</taxon>
        <taxon>Cladophialophora</taxon>
    </lineage>
</organism>
<feature type="region of interest" description="Disordered" evidence="4">
    <location>
        <begin position="1"/>
        <end position="29"/>
    </location>
</feature>
<dbReference type="GO" id="GO:0006094">
    <property type="term" value="P:gluconeogenesis"/>
    <property type="evidence" value="ECO:0007669"/>
    <property type="project" value="UniProtKB-KW"/>
</dbReference>
<dbReference type="Proteomes" id="UP000094526">
    <property type="component" value="Unassembled WGS sequence"/>
</dbReference>
<dbReference type="GO" id="GO:0004612">
    <property type="term" value="F:phosphoenolpyruvate carboxykinase (ATP) activity"/>
    <property type="evidence" value="ECO:0007669"/>
    <property type="project" value="InterPro"/>
</dbReference>
<dbReference type="PANTHER" id="PTHR30031">
    <property type="entry name" value="PHOSPHOENOLPYRUVATE CARBOXYKINASE ATP"/>
    <property type="match status" value="1"/>
</dbReference>
<evidence type="ECO:0000313" key="5">
    <source>
        <dbReference type="EMBL" id="OCT53528.1"/>
    </source>
</evidence>
<sequence>MPSDYSSRLQAVHQIRPHSPSPATGTARSDLAKTQLRAYSTKMVSQSVNKTALHPGGVEPSREHTELEEELHTSAHIDYDRVAIVANPSVSALYEDALVYETGTAITSTGALTAYSGSKTGRSPLDKRVVKEEGSEKDVWWGPVNKPMSPEVSIALLSICRSRLVRLFEKIEHMS</sequence>
<dbReference type="OrthoDB" id="184182at2759"/>
<dbReference type="AlphaFoldDB" id="A0A1C1CYL6"/>
<dbReference type="GO" id="GO:0005524">
    <property type="term" value="F:ATP binding"/>
    <property type="evidence" value="ECO:0007669"/>
    <property type="project" value="InterPro"/>
</dbReference>
<gene>
    <name evidence="5" type="ORF">CLCR_10862</name>
</gene>
<evidence type="ECO:0000256" key="4">
    <source>
        <dbReference type="SAM" id="MobiDB-lite"/>
    </source>
</evidence>
<evidence type="ECO:0000256" key="2">
    <source>
        <dbReference type="ARBA" id="ARBA00022432"/>
    </source>
</evidence>
<keyword evidence="3" id="KW-0456">Lyase</keyword>
<keyword evidence="2" id="KW-0312">Gluconeogenesis</keyword>
<evidence type="ECO:0000256" key="3">
    <source>
        <dbReference type="ARBA" id="ARBA00022793"/>
    </source>
</evidence>
<keyword evidence="3" id="KW-0210">Decarboxylase</keyword>
<name>A0A1C1CYL6_9EURO</name>
<accession>A0A1C1CYL6</accession>
<dbReference type="InterPro" id="IPR008210">
    <property type="entry name" value="PEP_carboxykinase_N"/>
</dbReference>
<proteinExistence type="predicted"/>
<dbReference type="VEuPathDB" id="FungiDB:G647_00494"/>
<dbReference type="InterPro" id="IPR001272">
    <property type="entry name" value="PEP_carboxykinase_ATP"/>
</dbReference>
<reference evidence="6" key="1">
    <citation type="submission" date="2015-07" db="EMBL/GenBank/DDBJ databases">
        <authorList>
            <person name="Teixeira M.M."/>
            <person name="Souza R.C."/>
            <person name="Almeida L.G."/>
            <person name="Vicente V.A."/>
            <person name="de Hoog S."/>
            <person name="Bocca A.L."/>
            <person name="de Almeida S.R."/>
            <person name="Vasconcelos A.T."/>
            <person name="Felipe M.S."/>
        </authorList>
    </citation>
    <scope>NUCLEOTIDE SEQUENCE [LARGE SCALE GENOMIC DNA]</scope>
    <source>
        <strain evidence="6">KSF</strain>
    </source>
</reference>
<keyword evidence="6" id="KW-1185">Reference proteome</keyword>
<dbReference type="Pfam" id="PF01293">
    <property type="entry name" value="PEPCK_ATP"/>
    <property type="match status" value="1"/>
</dbReference>
<evidence type="ECO:0000256" key="1">
    <source>
        <dbReference type="ARBA" id="ARBA00021932"/>
    </source>
</evidence>
<dbReference type="EMBL" id="LGRB01000008">
    <property type="protein sequence ID" value="OCT53528.1"/>
    <property type="molecule type" value="Genomic_DNA"/>
</dbReference>
<protein>
    <recommendedName>
        <fullName evidence="1">Phosphoenolpyruvate carboxykinase (ATP)</fullName>
    </recommendedName>
</protein>
<dbReference type="GO" id="GO:0005829">
    <property type="term" value="C:cytosol"/>
    <property type="evidence" value="ECO:0007669"/>
    <property type="project" value="TreeGrafter"/>
</dbReference>
<dbReference type="Gene3D" id="3.40.449.10">
    <property type="entry name" value="Phosphoenolpyruvate Carboxykinase, domain 1"/>
    <property type="match status" value="1"/>
</dbReference>